<dbReference type="AlphaFoldDB" id="A0A0F9KIT5"/>
<accession>A0A0F9KIT5</accession>
<comment type="caution">
    <text evidence="1">The sequence shown here is derived from an EMBL/GenBank/DDBJ whole genome shotgun (WGS) entry which is preliminary data.</text>
</comment>
<proteinExistence type="predicted"/>
<organism evidence="1">
    <name type="scientific">marine sediment metagenome</name>
    <dbReference type="NCBI Taxonomy" id="412755"/>
    <lineage>
        <taxon>unclassified sequences</taxon>
        <taxon>metagenomes</taxon>
        <taxon>ecological metagenomes</taxon>
    </lineage>
</organism>
<gene>
    <name evidence="1" type="ORF">LCGC14_1325530</name>
</gene>
<evidence type="ECO:0000313" key="1">
    <source>
        <dbReference type="EMBL" id="KKM81858.1"/>
    </source>
</evidence>
<protein>
    <submittedName>
        <fullName evidence="1">Uncharacterized protein</fullName>
    </submittedName>
</protein>
<dbReference type="EMBL" id="LAZR01007953">
    <property type="protein sequence ID" value="KKM81858.1"/>
    <property type="molecule type" value="Genomic_DNA"/>
</dbReference>
<sequence length="155" mass="16346">MATLYRVLLALNGIKGPNYYQAGDSTLQPGYVATRDDSDEVKVATTSDAIPFGVCGATSYMDLNTAVTAGRRIPIWLCGSGVEVMVLHDDDTGAATLIMGQKYIPDDANAGAVMLWAYTDAAVATDTMSGFVGRLTQDVTISGDTPTFIPLLLSL</sequence>
<reference evidence="1" key="1">
    <citation type="journal article" date="2015" name="Nature">
        <title>Complex archaea that bridge the gap between prokaryotes and eukaryotes.</title>
        <authorList>
            <person name="Spang A."/>
            <person name="Saw J.H."/>
            <person name="Jorgensen S.L."/>
            <person name="Zaremba-Niedzwiedzka K."/>
            <person name="Martijn J."/>
            <person name="Lind A.E."/>
            <person name="van Eijk R."/>
            <person name="Schleper C."/>
            <person name="Guy L."/>
            <person name="Ettema T.J."/>
        </authorList>
    </citation>
    <scope>NUCLEOTIDE SEQUENCE</scope>
</reference>
<name>A0A0F9KIT5_9ZZZZ</name>